<reference evidence="2 3" key="1">
    <citation type="submission" date="2019-04" db="EMBL/GenBank/DDBJ databases">
        <authorList>
            <person name="Schori C."/>
            <person name="Ahrens C."/>
        </authorList>
    </citation>
    <scope>NUCLEOTIDE SEQUENCE [LARGE SCALE GENOMIC DNA]</scope>
    <source>
        <strain evidence="2 3">DSM 2950</strain>
    </source>
</reference>
<accession>A0A7G5MPT0</accession>
<gene>
    <name evidence="2" type="ORF">E5259_02870</name>
</gene>
<dbReference type="EMBL" id="CP039126">
    <property type="protein sequence ID" value="QMW76623.1"/>
    <property type="molecule type" value="Genomic_DNA"/>
</dbReference>
<dbReference type="RefSeq" id="WP_018593320.1">
    <property type="nucleotide sequence ID" value="NZ_CABLBP010000001.1"/>
</dbReference>
<feature type="compositionally biased region" description="Basic and acidic residues" evidence="1">
    <location>
        <begin position="267"/>
        <end position="281"/>
    </location>
</feature>
<dbReference type="GeneID" id="75052690"/>
<feature type="compositionally biased region" description="Polar residues" evidence="1">
    <location>
        <begin position="287"/>
        <end position="311"/>
    </location>
</feature>
<proteinExistence type="predicted"/>
<feature type="compositionally biased region" description="Basic and acidic residues" evidence="1">
    <location>
        <begin position="312"/>
        <end position="331"/>
    </location>
</feature>
<dbReference type="REBASE" id="440546">
    <property type="entry name" value="Bpr2950ORF2865P"/>
</dbReference>
<sequence length="501" mass="57248">MAGVTQKIKIEKLVNWSENPRHTIGNNEMDTLEKLFGAVGTQFMLNLAEDIREHGLLGNQQIVVVYTESLKKYVVYEGNRRVAAIKLLMAPERFSFLDKATIDKAKKIAKDAEIIDTLDCYVTDEDEAFFIMERVHSGEDKGRGTKEWGAREKDTFQVRRNNVKNLSYLIDFYVRQYCDGLDITTILSFTTLQRIFNNREIRRAIGLDVASEHTFTSDRMRLVVEASKWIAKESENSGVAVTRLFNKARTIEDKLLPWIQSYLDVNTEKSDKAEDESKTANEETESTGKTDSGSNEQNENATKNCSETEQPENPKTDDGKGQNESDKEESVSNKQSSTSSGGNKNLPYFFQGIDYSKLNPNDADSHGVSAVCRELQLFSDRKMVATYPLASAFLVRSIIEQSIKYYSKKHLIQGQNKYIWENIKSIDQLSKIIKNYNKNLPNYIVDGIMRQYFVDLFDDYEKSVDPLNWVVHRPAEYQLDANTLVELPRKGLLALINFMLS</sequence>
<evidence type="ECO:0000256" key="1">
    <source>
        <dbReference type="SAM" id="MobiDB-lite"/>
    </source>
</evidence>
<name>A0A7G5MPT0_9FIRM</name>
<dbReference type="Gene3D" id="3.90.1530.30">
    <property type="match status" value="1"/>
</dbReference>
<feature type="region of interest" description="Disordered" evidence="1">
    <location>
        <begin position="267"/>
        <end position="345"/>
    </location>
</feature>
<evidence type="ECO:0000313" key="3">
    <source>
        <dbReference type="Proteomes" id="UP000515789"/>
    </source>
</evidence>
<organism evidence="2 3">
    <name type="scientific">Blautia producta</name>
    <dbReference type="NCBI Taxonomy" id="33035"/>
    <lineage>
        <taxon>Bacteria</taxon>
        <taxon>Bacillati</taxon>
        <taxon>Bacillota</taxon>
        <taxon>Clostridia</taxon>
        <taxon>Lachnospirales</taxon>
        <taxon>Lachnospiraceae</taxon>
        <taxon>Blautia</taxon>
    </lineage>
</organism>
<protein>
    <recommendedName>
        <fullName evidence="4">ParB/Sulfiredoxin domain-containing protein</fullName>
    </recommendedName>
</protein>
<evidence type="ECO:0008006" key="4">
    <source>
        <dbReference type="Google" id="ProtNLM"/>
    </source>
</evidence>
<evidence type="ECO:0000313" key="2">
    <source>
        <dbReference type="EMBL" id="QMW76623.1"/>
    </source>
</evidence>
<dbReference type="AlphaFoldDB" id="A0A7G5MPT0"/>
<dbReference type="Proteomes" id="UP000515789">
    <property type="component" value="Chromosome"/>
</dbReference>
<feature type="compositionally biased region" description="Polar residues" evidence="1">
    <location>
        <begin position="332"/>
        <end position="343"/>
    </location>
</feature>